<organism evidence="2 3">
    <name type="scientific">Trichostrongylus colubriformis</name>
    <name type="common">Black scour worm</name>
    <dbReference type="NCBI Taxonomy" id="6319"/>
    <lineage>
        <taxon>Eukaryota</taxon>
        <taxon>Metazoa</taxon>
        <taxon>Ecdysozoa</taxon>
        <taxon>Nematoda</taxon>
        <taxon>Chromadorea</taxon>
        <taxon>Rhabditida</taxon>
        <taxon>Rhabditina</taxon>
        <taxon>Rhabditomorpha</taxon>
        <taxon>Strongyloidea</taxon>
        <taxon>Trichostrongylidae</taxon>
        <taxon>Trichostrongylus</taxon>
    </lineage>
</organism>
<evidence type="ECO:0000256" key="1">
    <source>
        <dbReference type="SAM" id="MobiDB-lite"/>
    </source>
</evidence>
<reference evidence="2 3" key="1">
    <citation type="submission" date="2019-10" db="EMBL/GenBank/DDBJ databases">
        <title>Assembly and Annotation for the nematode Trichostrongylus colubriformis.</title>
        <authorList>
            <person name="Martin J."/>
        </authorList>
    </citation>
    <scope>NUCLEOTIDE SEQUENCE [LARGE SCALE GENOMIC DNA]</scope>
    <source>
        <strain evidence="2">G859</strain>
        <tissue evidence="2">Whole worm</tissue>
    </source>
</reference>
<accession>A0AAN8FSQ2</accession>
<proteinExistence type="predicted"/>
<dbReference type="Proteomes" id="UP001331761">
    <property type="component" value="Unassembled WGS sequence"/>
</dbReference>
<dbReference type="AlphaFoldDB" id="A0AAN8FSQ2"/>
<sequence>MQSTRKQPYDVKSTIFKRHAQKKERNSDSESALQSQEWKRDARHRVAPHNRIRGINPIQRHTCIDDDPSPEPEEEKEKRPSELRKEEYEAGEIQEKREDKEVLESARDQRSRPPHRRVKRRRSQVKRVQDLRDEEREVRAPWRRDCTQTEKG</sequence>
<gene>
    <name evidence="2" type="ORF">GCK32_012630</name>
</gene>
<protein>
    <submittedName>
        <fullName evidence="2">Uncharacterized protein</fullName>
    </submittedName>
</protein>
<feature type="region of interest" description="Disordered" evidence="1">
    <location>
        <begin position="1"/>
        <end position="152"/>
    </location>
</feature>
<feature type="compositionally biased region" description="Basic and acidic residues" evidence="1">
    <location>
        <begin position="75"/>
        <end position="111"/>
    </location>
</feature>
<evidence type="ECO:0000313" key="2">
    <source>
        <dbReference type="EMBL" id="KAK5975193.1"/>
    </source>
</evidence>
<feature type="compositionally biased region" description="Basic and acidic residues" evidence="1">
    <location>
        <begin position="127"/>
        <end position="152"/>
    </location>
</feature>
<comment type="caution">
    <text evidence="2">The sequence shown here is derived from an EMBL/GenBank/DDBJ whole genome shotgun (WGS) entry which is preliminary data.</text>
</comment>
<dbReference type="EMBL" id="WIXE01013321">
    <property type="protein sequence ID" value="KAK5975193.1"/>
    <property type="molecule type" value="Genomic_DNA"/>
</dbReference>
<feature type="compositionally biased region" description="Acidic residues" evidence="1">
    <location>
        <begin position="65"/>
        <end position="74"/>
    </location>
</feature>
<feature type="compositionally biased region" description="Basic residues" evidence="1">
    <location>
        <begin position="41"/>
        <end position="52"/>
    </location>
</feature>
<name>A0AAN8FSQ2_TRICO</name>
<feature type="compositionally biased region" description="Basic residues" evidence="1">
    <location>
        <begin position="112"/>
        <end position="125"/>
    </location>
</feature>
<keyword evidence="3" id="KW-1185">Reference proteome</keyword>
<evidence type="ECO:0000313" key="3">
    <source>
        <dbReference type="Proteomes" id="UP001331761"/>
    </source>
</evidence>